<dbReference type="InterPro" id="IPR002172">
    <property type="entry name" value="LDrepeatLR_classA_rpt"/>
</dbReference>
<accession>A0AAV4EIU5</accession>
<dbReference type="InterPro" id="IPR003599">
    <property type="entry name" value="Ig_sub"/>
</dbReference>
<dbReference type="Pfam" id="PF00057">
    <property type="entry name" value="Ldl_recept_a"/>
    <property type="match status" value="1"/>
</dbReference>
<evidence type="ECO:0000256" key="1">
    <source>
        <dbReference type="ARBA" id="ARBA00023157"/>
    </source>
</evidence>
<dbReference type="InterPro" id="IPR023415">
    <property type="entry name" value="LDLR_class-A_CS"/>
</dbReference>
<dbReference type="InterPro" id="IPR013783">
    <property type="entry name" value="Ig-like_fold"/>
</dbReference>
<dbReference type="SUPFAM" id="SSF48726">
    <property type="entry name" value="Immunoglobulin"/>
    <property type="match status" value="1"/>
</dbReference>
<name>A0AAV4EIU5_9GAST</name>
<dbReference type="InterPro" id="IPR036179">
    <property type="entry name" value="Ig-like_dom_sf"/>
</dbReference>
<organism evidence="4 5">
    <name type="scientific">Elysia marginata</name>
    <dbReference type="NCBI Taxonomy" id="1093978"/>
    <lineage>
        <taxon>Eukaryota</taxon>
        <taxon>Metazoa</taxon>
        <taxon>Spiralia</taxon>
        <taxon>Lophotrochozoa</taxon>
        <taxon>Mollusca</taxon>
        <taxon>Gastropoda</taxon>
        <taxon>Heterobranchia</taxon>
        <taxon>Euthyneura</taxon>
        <taxon>Panpulmonata</taxon>
        <taxon>Sacoglossa</taxon>
        <taxon>Placobranchoidea</taxon>
        <taxon>Plakobranchidae</taxon>
        <taxon>Elysia</taxon>
    </lineage>
</organism>
<reference evidence="4 5" key="1">
    <citation type="journal article" date="2021" name="Elife">
        <title>Chloroplast acquisition without the gene transfer in kleptoplastic sea slugs, Plakobranchus ocellatus.</title>
        <authorList>
            <person name="Maeda T."/>
            <person name="Takahashi S."/>
            <person name="Yoshida T."/>
            <person name="Shimamura S."/>
            <person name="Takaki Y."/>
            <person name="Nagai Y."/>
            <person name="Toyoda A."/>
            <person name="Suzuki Y."/>
            <person name="Arimoto A."/>
            <person name="Ishii H."/>
            <person name="Satoh N."/>
            <person name="Nishiyama T."/>
            <person name="Hasebe M."/>
            <person name="Maruyama T."/>
            <person name="Minagawa J."/>
            <person name="Obokata J."/>
            <person name="Shigenobu S."/>
        </authorList>
    </citation>
    <scope>NUCLEOTIDE SEQUENCE [LARGE SCALE GENOMIC DNA]</scope>
</reference>
<comment type="caution">
    <text evidence="2">Lacks conserved residue(s) required for the propagation of feature annotation.</text>
</comment>
<feature type="domain" description="Ig-like" evidence="3">
    <location>
        <begin position="122"/>
        <end position="224"/>
    </location>
</feature>
<protein>
    <recommendedName>
        <fullName evidence="3">Ig-like domain-containing protein</fullName>
    </recommendedName>
</protein>
<evidence type="ECO:0000313" key="5">
    <source>
        <dbReference type="Proteomes" id="UP000762676"/>
    </source>
</evidence>
<dbReference type="InterPro" id="IPR036055">
    <property type="entry name" value="LDL_receptor-like_sf"/>
</dbReference>
<sequence>MCKYGLRAGMDDAQVWMTRRQLSAYHWCIFDAIWRHCGRKTGYHAYELSLLRHRTDHRRFKCWYIGKCGVNQLMCRKGGKCIPVAKICDGVRDCEEAEDEENCASVTDEIWLVGEKRQPKRNENFTLKCVAKGSADLGLSIHWFKRGRRESINITDKLAPQKTSSGDVHIKDTKRPSDAHLYIEEHRSGNRVVSFLRFAPVDSQDDGDYYCTSGTVSSSHYKLQAFFDGTSEKQSFGPVPS</sequence>
<dbReference type="PROSITE" id="PS01209">
    <property type="entry name" value="LDLRA_1"/>
    <property type="match status" value="1"/>
</dbReference>
<keyword evidence="5" id="KW-1185">Reference proteome</keyword>
<dbReference type="SMART" id="SM00409">
    <property type="entry name" value="IG"/>
    <property type="match status" value="1"/>
</dbReference>
<dbReference type="PROSITE" id="PS50068">
    <property type="entry name" value="LDLRA_2"/>
    <property type="match status" value="1"/>
</dbReference>
<gene>
    <name evidence="4" type="ORF">ElyMa_000082400</name>
</gene>
<comment type="caution">
    <text evidence="4">The sequence shown here is derived from an EMBL/GenBank/DDBJ whole genome shotgun (WGS) entry which is preliminary data.</text>
</comment>
<dbReference type="AlphaFoldDB" id="A0AAV4EIU5"/>
<dbReference type="Gene3D" id="2.60.40.10">
    <property type="entry name" value="Immunoglobulins"/>
    <property type="match status" value="1"/>
</dbReference>
<dbReference type="Gene3D" id="4.10.400.10">
    <property type="entry name" value="Low-density Lipoprotein Receptor"/>
    <property type="match status" value="1"/>
</dbReference>
<dbReference type="InterPro" id="IPR007110">
    <property type="entry name" value="Ig-like_dom"/>
</dbReference>
<dbReference type="PROSITE" id="PS50835">
    <property type="entry name" value="IG_LIKE"/>
    <property type="match status" value="1"/>
</dbReference>
<proteinExistence type="predicted"/>
<dbReference type="CDD" id="cd00112">
    <property type="entry name" value="LDLa"/>
    <property type="match status" value="1"/>
</dbReference>
<dbReference type="Proteomes" id="UP000762676">
    <property type="component" value="Unassembled WGS sequence"/>
</dbReference>
<evidence type="ECO:0000256" key="2">
    <source>
        <dbReference type="PROSITE-ProRule" id="PRU00124"/>
    </source>
</evidence>
<feature type="disulfide bond" evidence="2">
    <location>
        <begin position="88"/>
        <end position="103"/>
    </location>
</feature>
<dbReference type="EMBL" id="BMAT01000145">
    <property type="protein sequence ID" value="GFR60555.1"/>
    <property type="molecule type" value="Genomic_DNA"/>
</dbReference>
<dbReference type="SUPFAM" id="SSF57424">
    <property type="entry name" value="LDL receptor-like module"/>
    <property type="match status" value="1"/>
</dbReference>
<evidence type="ECO:0000313" key="4">
    <source>
        <dbReference type="EMBL" id="GFR60555.1"/>
    </source>
</evidence>
<evidence type="ECO:0000259" key="3">
    <source>
        <dbReference type="PROSITE" id="PS50835"/>
    </source>
</evidence>
<keyword evidence="1 2" id="KW-1015">Disulfide bond</keyword>
<dbReference type="SMART" id="SM00192">
    <property type="entry name" value="LDLa"/>
    <property type="match status" value="1"/>
</dbReference>